<name>A0ACD4ZIJ9_9ACTN</name>
<evidence type="ECO:0000313" key="1">
    <source>
        <dbReference type="EMBL" id="WSB98125.1"/>
    </source>
</evidence>
<evidence type="ECO:0000313" key="2">
    <source>
        <dbReference type="Proteomes" id="UP001348369"/>
    </source>
</evidence>
<proteinExistence type="predicted"/>
<dbReference type="EMBL" id="CP109109">
    <property type="protein sequence ID" value="WSB98125.1"/>
    <property type="molecule type" value="Genomic_DNA"/>
</dbReference>
<protein>
    <submittedName>
        <fullName evidence="1">Uncharacterized protein</fullName>
    </submittedName>
</protein>
<gene>
    <name evidence="1" type="ORF">OG835_14570</name>
</gene>
<organism evidence="1 2">
    <name type="scientific">Streptomyces scopuliridis</name>
    <dbReference type="NCBI Taxonomy" id="452529"/>
    <lineage>
        <taxon>Bacteria</taxon>
        <taxon>Bacillati</taxon>
        <taxon>Actinomycetota</taxon>
        <taxon>Actinomycetes</taxon>
        <taxon>Kitasatosporales</taxon>
        <taxon>Streptomycetaceae</taxon>
        <taxon>Streptomyces</taxon>
    </lineage>
</organism>
<dbReference type="Proteomes" id="UP001348369">
    <property type="component" value="Chromosome"/>
</dbReference>
<keyword evidence="2" id="KW-1185">Reference proteome</keyword>
<reference evidence="1" key="1">
    <citation type="submission" date="2022-10" db="EMBL/GenBank/DDBJ databases">
        <title>The complete genomes of actinobacterial strains from the NBC collection.</title>
        <authorList>
            <person name="Joergensen T.S."/>
            <person name="Alvarez Arevalo M."/>
            <person name="Sterndorff E.B."/>
            <person name="Faurdal D."/>
            <person name="Vuksanovic O."/>
            <person name="Mourched A.-S."/>
            <person name="Charusanti P."/>
            <person name="Shaw S."/>
            <person name="Blin K."/>
            <person name="Weber T."/>
        </authorList>
    </citation>
    <scope>NUCLEOTIDE SEQUENCE</scope>
    <source>
        <strain evidence="1">NBC 01771</strain>
    </source>
</reference>
<accession>A0ACD4ZIJ9</accession>
<sequence>MAQRRTYIYTDDGDLALIKEAAARLGVPEAEVIRESIHRIALAHRSRAEPFVTDEETFDLGGPVTSADYGRSAAVSSAARSTNVQPCSPMTSCEATTQRISGSP</sequence>